<gene>
    <name evidence="1" type="ORF">Tcan_01204</name>
</gene>
<feature type="non-terminal residue" evidence="1">
    <location>
        <position position="117"/>
    </location>
</feature>
<protein>
    <submittedName>
        <fullName evidence="1">Uncharacterized protein</fullName>
    </submittedName>
</protein>
<sequence length="117" mass="13482">MSPLLPSVVSDITQMGFLKNNFLAAHDHPVLQYRATTPKRTRFLSSFLSLLTHRCESETYWSVKHCIALPYLVLVWPQTDSVPFQRFDEQTKASITIKRRVQKSYGSGIRVLLPDQM</sequence>
<keyword evidence="2" id="KW-1185">Reference proteome</keyword>
<organism evidence="1 2">
    <name type="scientific">Toxocara canis</name>
    <name type="common">Canine roundworm</name>
    <dbReference type="NCBI Taxonomy" id="6265"/>
    <lineage>
        <taxon>Eukaryota</taxon>
        <taxon>Metazoa</taxon>
        <taxon>Ecdysozoa</taxon>
        <taxon>Nematoda</taxon>
        <taxon>Chromadorea</taxon>
        <taxon>Rhabditida</taxon>
        <taxon>Spirurina</taxon>
        <taxon>Ascaridomorpha</taxon>
        <taxon>Ascaridoidea</taxon>
        <taxon>Toxocaridae</taxon>
        <taxon>Toxocara</taxon>
    </lineage>
</organism>
<evidence type="ECO:0000313" key="1">
    <source>
        <dbReference type="EMBL" id="KHN84721.1"/>
    </source>
</evidence>
<evidence type="ECO:0000313" key="2">
    <source>
        <dbReference type="Proteomes" id="UP000031036"/>
    </source>
</evidence>
<reference evidence="1 2" key="1">
    <citation type="submission" date="2014-11" db="EMBL/GenBank/DDBJ databases">
        <title>Genetic blueprint of the zoonotic pathogen Toxocara canis.</title>
        <authorList>
            <person name="Zhu X.-Q."/>
            <person name="Korhonen P.K."/>
            <person name="Cai H."/>
            <person name="Young N.D."/>
            <person name="Nejsum P."/>
            <person name="von Samson-Himmelstjerna G."/>
            <person name="Boag P.R."/>
            <person name="Tan P."/>
            <person name="Li Q."/>
            <person name="Min J."/>
            <person name="Yang Y."/>
            <person name="Wang X."/>
            <person name="Fang X."/>
            <person name="Hall R.S."/>
            <person name="Hofmann A."/>
            <person name="Sternberg P.W."/>
            <person name="Jex A.R."/>
            <person name="Gasser R.B."/>
        </authorList>
    </citation>
    <scope>NUCLEOTIDE SEQUENCE [LARGE SCALE GENOMIC DNA]</scope>
    <source>
        <strain evidence="1">PN_DK_2014</strain>
    </source>
</reference>
<proteinExistence type="predicted"/>
<dbReference type="EMBL" id="JPKZ01000906">
    <property type="protein sequence ID" value="KHN84721.1"/>
    <property type="molecule type" value="Genomic_DNA"/>
</dbReference>
<comment type="caution">
    <text evidence="1">The sequence shown here is derived from an EMBL/GenBank/DDBJ whole genome shotgun (WGS) entry which is preliminary data.</text>
</comment>
<accession>A0A0B2VMI6</accession>
<dbReference type="AlphaFoldDB" id="A0A0B2VMI6"/>
<dbReference type="Proteomes" id="UP000031036">
    <property type="component" value="Unassembled WGS sequence"/>
</dbReference>
<name>A0A0B2VMI6_TOXCA</name>